<dbReference type="EMBL" id="VITK01000003">
    <property type="protein sequence ID" value="TWB01419.1"/>
    <property type="molecule type" value="Genomic_DNA"/>
</dbReference>
<sequence>MSFVIGLIGVVIFALLAPALQLIARARAWPLAPVTLIAIAAVVSHALGVILGALLLAQFHYWDAASIFGFFVMAYVFAFGAVYKSVSLDILLGLVNRPERSAPLSVIVEQQVPRLFQGRIDVLVDGGLVEPENSHFSPTAAGRSMAGRVGRLRHVFGIGDTGLYDFAD</sequence>
<name>A0A560DWD8_9BRAD</name>
<protein>
    <submittedName>
        <fullName evidence="2">Uncharacterized protein</fullName>
    </submittedName>
</protein>
<keyword evidence="1" id="KW-0472">Membrane</keyword>
<dbReference type="AlphaFoldDB" id="A0A560DWD8"/>
<keyword evidence="1" id="KW-0812">Transmembrane</keyword>
<evidence type="ECO:0000313" key="2">
    <source>
        <dbReference type="EMBL" id="TWB01419.1"/>
    </source>
</evidence>
<feature type="transmembrane region" description="Helical" evidence="1">
    <location>
        <begin position="38"/>
        <end position="57"/>
    </location>
</feature>
<dbReference type="Proteomes" id="UP000319949">
    <property type="component" value="Unassembled WGS sequence"/>
</dbReference>
<comment type="caution">
    <text evidence="2">The sequence shown here is derived from an EMBL/GenBank/DDBJ whole genome shotgun (WGS) entry which is preliminary data.</text>
</comment>
<reference evidence="2 3" key="1">
    <citation type="submission" date="2019-06" db="EMBL/GenBank/DDBJ databases">
        <title>Genomic Encyclopedia of Type Strains, Phase IV (KMG-V): Genome sequencing to study the core and pangenomes of soil and plant-associated prokaryotes.</title>
        <authorList>
            <person name="Whitman W."/>
        </authorList>
    </citation>
    <scope>NUCLEOTIDE SEQUENCE [LARGE SCALE GENOMIC DNA]</scope>
    <source>
        <strain evidence="2 3">BR 510</strain>
    </source>
</reference>
<proteinExistence type="predicted"/>
<keyword evidence="1" id="KW-1133">Transmembrane helix</keyword>
<accession>A0A560DWD8</accession>
<dbReference type="OrthoDB" id="8234371at2"/>
<dbReference type="STRING" id="1803665.GCA_001641335_00443"/>
<evidence type="ECO:0000313" key="3">
    <source>
        <dbReference type="Proteomes" id="UP000319949"/>
    </source>
</evidence>
<organism evidence="2 3">
    <name type="scientific">Bradyrhizobium stylosanthis</name>
    <dbReference type="NCBI Taxonomy" id="1803665"/>
    <lineage>
        <taxon>Bacteria</taxon>
        <taxon>Pseudomonadati</taxon>
        <taxon>Pseudomonadota</taxon>
        <taxon>Alphaproteobacteria</taxon>
        <taxon>Hyphomicrobiales</taxon>
        <taxon>Nitrobacteraceae</taxon>
        <taxon>Bradyrhizobium</taxon>
    </lineage>
</organism>
<dbReference type="RefSeq" id="WP_145660444.1">
    <property type="nucleotide sequence ID" value="NZ_VITK01000003.1"/>
</dbReference>
<feature type="transmembrane region" description="Helical" evidence="1">
    <location>
        <begin position="64"/>
        <end position="83"/>
    </location>
</feature>
<keyword evidence="3" id="KW-1185">Reference proteome</keyword>
<gene>
    <name evidence="2" type="ORF">FBZ96_103190</name>
</gene>
<evidence type="ECO:0000256" key="1">
    <source>
        <dbReference type="SAM" id="Phobius"/>
    </source>
</evidence>